<gene>
    <name evidence="1" type="ORF">P691DRAFT_687776</name>
</gene>
<sequence length="152" mass="16966">TSWSFIKILDIPYFKHGTTTAPTGKELAFQLNASSINHDFIEHMRFIHNSPKANTSTLWINLLNSQCGIWAASVIRQHLFLNGGDCIIKGTKVHTSSPQCQQCWKWGHPTDACWHPALRCLICAGPHSRDLHHSMAAVKATSSPPPHPPYPH</sequence>
<feature type="non-terminal residue" evidence="1">
    <location>
        <position position="1"/>
    </location>
</feature>
<dbReference type="Proteomes" id="UP000807342">
    <property type="component" value="Unassembled WGS sequence"/>
</dbReference>
<dbReference type="OrthoDB" id="6379801at2759"/>
<accession>A0A9P6BV69</accession>
<comment type="caution">
    <text evidence="1">The sequence shown here is derived from an EMBL/GenBank/DDBJ whole genome shotgun (WGS) entry which is preliminary data.</text>
</comment>
<organism evidence="1 2">
    <name type="scientific">Macrolepiota fuliginosa MF-IS2</name>
    <dbReference type="NCBI Taxonomy" id="1400762"/>
    <lineage>
        <taxon>Eukaryota</taxon>
        <taxon>Fungi</taxon>
        <taxon>Dikarya</taxon>
        <taxon>Basidiomycota</taxon>
        <taxon>Agaricomycotina</taxon>
        <taxon>Agaricomycetes</taxon>
        <taxon>Agaricomycetidae</taxon>
        <taxon>Agaricales</taxon>
        <taxon>Agaricineae</taxon>
        <taxon>Agaricaceae</taxon>
        <taxon>Macrolepiota</taxon>
    </lineage>
</organism>
<protein>
    <submittedName>
        <fullName evidence="1">Uncharacterized protein</fullName>
    </submittedName>
</protein>
<evidence type="ECO:0000313" key="2">
    <source>
        <dbReference type="Proteomes" id="UP000807342"/>
    </source>
</evidence>
<keyword evidence="2" id="KW-1185">Reference proteome</keyword>
<reference evidence="1" key="1">
    <citation type="submission" date="2020-11" db="EMBL/GenBank/DDBJ databases">
        <authorList>
            <consortium name="DOE Joint Genome Institute"/>
            <person name="Ahrendt S."/>
            <person name="Riley R."/>
            <person name="Andreopoulos W."/>
            <person name="Labutti K."/>
            <person name="Pangilinan J."/>
            <person name="Ruiz-Duenas F.J."/>
            <person name="Barrasa J.M."/>
            <person name="Sanchez-Garcia M."/>
            <person name="Camarero S."/>
            <person name="Miyauchi S."/>
            <person name="Serrano A."/>
            <person name="Linde D."/>
            <person name="Babiker R."/>
            <person name="Drula E."/>
            <person name="Ayuso-Fernandez I."/>
            <person name="Pacheco R."/>
            <person name="Padilla G."/>
            <person name="Ferreira P."/>
            <person name="Barriuso J."/>
            <person name="Kellner H."/>
            <person name="Castanera R."/>
            <person name="Alfaro M."/>
            <person name="Ramirez L."/>
            <person name="Pisabarro A.G."/>
            <person name="Kuo A."/>
            <person name="Tritt A."/>
            <person name="Lipzen A."/>
            <person name="He G."/>
            <person name="Yan M."/>
            <person name="Ng V."/>
            <person name="Cullen D."/>
            <person name="Martin F."/>
            <person name="Rosso M.-N."/>
            <person name="Henrissat B."/>
            <person name="Hibbett D."/>
            <person name="Martinez A.T."/>
            <person name="Grigoriev I.V."/>
        </authorList>
    </citation>
    <scope>NUCLEOTIDE SEQUENCE</scope>
    <source>
        <strain evidence="1">MF-IS2</strain>
    </source>
</reference>
<evidence type="ECO:0000313" key="1">
    <source>
        <dbReference type="EMBL" id="KAF9440407.1"/>
    </source>
</evidence>
<dbReference type="EMBL" id="MU152554">
    <property type="protein sequence ID" value="KAF9440407.1"/>
    <property type="molecule type" value="Genomic_DNA"/>
</dbReference>
<dbReference type="AlphaFoldDB" id="A0A9P6BV69"/>
<proteinExistence type="predicted"/>
<name>A0A9P6BV69_9AGAR</name>